<dbReference type="Proteomes" id="UP000663889">
    <property type="component" value="Unassembled WGS sequence"/>
</dbReference>
<comment type="caution">
    <text evidence="2">The sequence shown here is derived from an EMBL/GenBank/DDBJ whole genome shotgun (WGS) entry which is preliminary data.</text>
</comment>
<evidence type="ECO:0000313" key="3">
    <source>
        <dbReference type="Proteomes" id="UP000663889"/>
    </source>
</evidence>
<organism evidence="2 3">
    <name type="scientific">Rotaria sordida</name>
    <dbReference type="NCBI Taxonomy" id="392033"/>
    <lineage>
        <taxon>Eukaryota</taxon>
        <taxon>Metazoa</taxon>
        <taxon>Spiralia</taxon>
        <taxon>Gnathifera</taxon>
        <taxon>Rotifera</taxon>
        <taxon>Eurotatoria</taxon>
        <taxon>Bdelloidea</taxon>
        <taxon>Philodinida</taxon>
        <taxon>Philodinidae</taxon>
        <taxon>Rotaria</taxon>
    </lineage>
</organism>
<evidence type="ECO:0000259" key="1">
    <source>
        <dbReference type="PROSITE" id="PS50181"/>
    </source>
</evidence>
<dbReference type="EMBL" id="CAJNOU010009024">
    <property type="protein sequence ID" value="CAF1542980.1"/>
    <property type="molecule type" value="Genomic_DNA"/>
</dbReference>
<gene>
    <name evidence="2" type="ORF">SEV965_LOCUS38244</name>
</gene>
<evidence type="ECO:0000313" key="2">
    <source>
        <dbReference type="EMBL" id="CAF1542980.1"/>
    </source>
</evidence>
<accession>A0A815WGL6</accession>
<sequence length="110" mass="13164">MNISNNNHLNTFDLPNEILFIIINKLNIVDVFYSLMNVNERFAQLIFDRLYIQNFDITVMTMNSFYDRTFSVHEPVLSRICENILPKIHDQIKKLAIEQHSIERILIFNY</sequence>
<name>A0A815WGL6_9BILA</name>
<reference evidence="2" key="1">
    <citation type="submission" date="2021-02" db="EMBL/GenBank/DDBJ databases">
        <authorList>
            <person name="Nowell W R."/>
        </authorList>
    </citation>
    <scope>NUCLEOTIDE SEQUENCE</scope>
</reference>
<dbReference type="InterPro" id="IPR001810">
    <property type="entry name" value="F-box_dom"/>
</dbReference>
<feature type="non-terminal residue" evidence="2">
    <location>
        <position position="110"/>
    </location>
</feature>
<protein>
    <recommendedName>
        <fullName evidence="1">F-box domain-containing protein</fullName>
    </recommendedName>
</protein>
<proteinExistence type="predicted"/>
<dbReference type="PROSITE" id="PS50181">
    <property type="entry name" value="FBOX"/>
    <property type="match status" value="1"/>
</dbReference>
<dbReference type="AlphaFoldDB" id="A0A815WGL6"/>
<dbReference type="InterPro" id="IPR036047">
    <property type="entry name" value="F-box-like_dom_sf"/>
</dbReference>
<dbReference type="SUPFAM" id="SSF81383">
    <property type="entry name" value="F-box domain"/>
    <property type="match status" value="1"/>
</dbReference>
<feature type="domain" description="F-box" evidence="1">
    <location>
        <begin position="8"/>
        <end position="55"/>
    </location>
</feature>